<dbReference type="AlphaFoldDB" id="A0AAJ1BEI2"/>
<gene>
    <name evidence="5" type="ORF">MJ923_03240</name>
</gene>
<feature type="signal peptide" evidence="3">
    <location>
        <begin position="1"/>
        <end position="25"/>
    </location>
</feature>
<keyword evidence="1" id="KW-0479">Metal-binding</keyword>
<sequence>MIFKRTMCAALFAAVGISSGTFTYADDTELYVFESSARTGVRPKILIIFDNSGSMSTLEEGAPADYDPDKVYDPVGDSHSYQGRMLYYTKGGIDNTSLPIPDSPSEARRFLGDINGCHQSWDALNTYGRFTGYLREYVVKGKTGEWQEMPENNGANIEIVDCWEDIEAKDKINAPGTSSGTGAVADGYPVDAKKVSNQAVAYNYVPPMAENTALEAATKTSFGTGVPVTLYTDNYLRWYELVQRGEIPNAPKTRLEIAQKAITDFISTNTSVDFGLAIFNLNYKDEGDRDGGRIVSGIRQMTPSAKASLMSTINQLPAETNTPLCETMYEAYNYFSGSAIVYGHGDSDYVFGRGDKYQGNVPSYDDSIESGGNYISPMRVCPDRAYIIYITDGVPTVDQNADGRVETLTADANPDGDYSAFNDENGRFKDSYLPALASYMFNNDLVKKPDDTGVDQFQNVMTFTIGFSDGATAAAGLLGETAKRGGGKYFNAKTGVELGESLNKALTSILAVDSSFTSPSIASNNFDRTQTFDSAYYAMFLPSAGPRWSGNLKKLKVTSGGVLVDSTGTTAIAEDGNIKGSACTYWSSCTGGKDGNKVLKGGAAAKLASQSSRTIWFNGQSGLTKLSKSAAEIVAGGTAPLATYMDTTEDKLESTIQWLFGYDVDDEDKDESLSDKRDDILGDPLHSKPLALNFGSSGSPDIRVMLGTNQGLVHMFRDSDTSVDESWSFIPYELLPNITKLRENSPTGGHSVYGMDLSPVAYVKNGPSGIEKAWVYLGMRRGGSSYYALDVTNPDSPSLMWRITAGAPGFEDLGQTWAEPVITFIPGYGDKPVLIFGGGYDTSYDGTTPNSSPSGRGIYIVDAKTGALVHSFNSTGGSGTKMPGLSHSIPNAVAVLDSDNDGYTDRIYATDLGANVWRMDLPSDDKAKWTAFKFASLGGSTLETNRRFFAEPAVAQTVFTNLSEVTVNDGSTSTTSNTYQNVPYDAVVIGSGNRPTPSSDKTTNDLFFTLQDRNVITRSYDGVTNEIPETLTLDSLYNVTASAPSPDSDSELIEFGKKRGWYYDFTNAGEKSLTAALIVDGKVYFTSYVPPAASVSETVCAVSGQGRLYIYDLHKGSRTKAFVELGERLPDTPQIVIPKPDSGEEPYIYIIGVGKGELGEDGEYTGTINVGSGLGANKIYYHIDE</sequence>
<dbReference type="Pfam" id="PF05567">
    <property type="entry name" value="T4P_PilY1"/>
    <property type="match status" value="1"/>
</dbReference>
<feature type="chain" id="PRO_5042507606" evidence="3">
    <location>
        <begin position="26"/>
        <end position="1185"/>
    </location>
</feature>
<proteinExistence type="predicted"/>
<evidence type="ECO:0000259" key="4">
    <source>
        <dbReference type="Pfam" id="PF05567"/>
    </source>
</evidence>
<dbReference type="InterPro" id="IPR036465">
    <property type="entry name" value="vWFA_dom_sf"/>
</dbReference>
<evidence type="ECO:0000256" key="1">
    <source>
        <dbReference type="ARBA" id="ARBA00022723"/>
    </source>
</evidence>
<evidence type="ECO:0000313" key="6">
    <source>
        <dbReference type="Proteomes" id="UP001297581"/>
    </source>
</evidence>
<keyword evidence="2" id="KW-0106">Calcium</keyword>
<dbReference type="Proteomes" id="UP001297581">
    <property type="component" value="Unassembled WGS sequence"/>
</dbReference>
<evidence type="ECO:0000313" key="5">
    <source>
        <dbReference type="EMBL" id="MCH4293321.1"/>
    </source>
</evidence>
<comment type="caution">
    <text evidence="5">The sequence shown here is derived from an EMBL/GenBank/DDBJ whole genome shotgun (WGS) entry which is preliminary data.</text>
</comment>
<accession>A0AAJ1BEI2</accession>
<dbReference type="EMBL" id="JAKUDL010000001">
    <property type="protein sequence ID" value="MCH4293321.1"/>
    <property type="molecule type" value="Genomic_DNA"/>
</dbReference>
<organism evidence="5 6">
    <name type="scientific">Shewanella zhuhaiensis</name>
    <dbReference type="NCBI Taxonomy" id="2919576"/>
    <lineage>
        <taxon>Bacteria</taxon>
        <taxon>Pseudomonadati</taxon>
        <taxon>Pseudomonadota</taxon>
        <taxon>Gammaproteobacteria</taxon>
        <taxon>Alteromonadales</taxon>
        <taxon>Shewanellaceae</taxon>
        <taxon>Shewanella</taxon>
    </lineage>
</organism>
<feature type="domain" description="PilY1 beta-propeller" evidence="4">
    <location>
        <begin position="702"/>
        <end position="947"/>
    </location>
</feature>
<dbReference type="Gene3D" id="3.40.50.410">
    <property type="entry name" value="von Willebrand factor, type A domain"/>
    <property type="match status" value="1"/>
</dbReference>
<dbReference type="InterPro" id="IPR008707">
    <property type="entry name" value="B-propeller_PilY1"/>
</dbReference>
<keyword evidence="6" id="KW-1185">Reference proteome</keyword>
<reference evidence="5 6" key="1">
    <citation type="submission" date="2022-02" db="EMBL/GenBank/DDBJ databases">
        <title>The genome sequence of Shewanella sp. 3B26.</title>
        <authorList>
            <person name="Du J."/>
        </authorList>
    </citation>
    <scope>NUCLEOTIDE SEQUENCE [LARGE SCALE GENOMIC DNA]</scope>
    <source>
        <strain evidence="5 6">3B26</strain>
    </source>
</reference>
<name>A0AAJ1BEI2_9GAMM</name>
<dbReference type="RefSeq" id="WP_240589880.1">
    <property type="nucleotide sequence ID" value="NZ_JAKUDL010000001.1"/>
</dbReference>
<evidence type="ECO:0000256" key="3">
    <source>
        <dbReference type="SAM" id="SignalP"/>
    </source>
</evidence>
<evidence type="ECO:0000256" key="2">
    <source>
        <dbReference type="ARBA" id="ARBA00022837"/>
    </source>
</evidence>
<keyword evidence="3" id="KW-0732">Signal</keyword>
<dbReference type="GO" id="GO:0046872">
    <property type="term" value="F:metal ion binding"/>
    <property type="evidence" value="ECO:0007669"/>
    <property type="project" value="UniProtKB-KW"/>
</dbReference>
<protein>
    <submittedName>
        <fullName evidence="5">rRNA (Guanine-N1)-methyltransferase</fullName>
    </submittedName>
</protein>